<dbReference type="AlphaFoldDB" id="A0A382GFH5"/>
<dbReference type="PANTHER" id="PTHR39964">
    <property type="entry name" value="UPF0292 PROTEIN TK1411"/>
    <property type="match status" value="1"/>
</dbReference>
<proteinExistence type="predicted"/>
<protein>
    <recommendedName>
        <fullName evidence="1">Toprim domain-containing protein</fullName>
    </recommendedName>
</protein>
<evidence type="ECO:0000313" key="2">
    <source>
        <dbReference type="EMBL" id="SVB73669.1"/>
    </source>
</evidence>
<dbReference type="Gene3D" id="3.40.1360.10">
    <property type="match status" value="1"/>
</dbReference>
<dbReference type="InterPro" id="IPR006171">
    <property type="entry name" value="TOPRIM_dom"/>
</dbReference>
<accession>A0A382GFH5</accession>
<dbReference type="SUPFAM" id="SSF110455">
    <property type="entry name" value="Toprim domain"/>
    <property type="match status" value="1"/>
</dbReference>
<evidence type="ECO:0000259" key="1">
    <source>
        <dbReference type="PROSITE" id="PS50880"/>
    </source>
</evidence>
<dbReference type="PANTHER" id="PTHR39964:SF2">
    <property type="entry name" value="UPF0292 PROTEIN MJ1624"/>
    <property type="match status" value="1"/>
</dbReference>
<dbReference type="Pfam" id="PF01751">
    <property type="entry name" value="Toprim"/>
    <property type="match status" value="1"/>
</dbReference>
<name>A0A382GFH5_9ZZZZ</name>
<reference evidence="2" key="1">
    <citation type="submission" date="2018-05" db="EMBL/GenBank/DDBJ databases">
        <authorList>
            <person name="Lanie J.A."/>
            <person name="Ng W.-L."/>
            <person name="Kazmierczak K.M."/>
            <person name="Andrzejewski T.M."/>
            <person name="Davidsen T.M."/>
            <person name="Wayne K.J."/>
            <person name="Tettelin H."/>
            <person name="Glass J.I."/>
            <person name="Rusch D."/>
            <person name="Podicherti R."/>
            <person name="Tsui H.-C.T."/>
            <person name="Winkler M.E."/>
        </authorList>
    </citation>
    <scope>NUCLEOTIDE SEQUENCE</scope>
</reference>
<gene>
    <name evidence="2" type="ORF">METZ01_LOCUS226523</name>
</gene>
<dbReference type="EMBL" id="UINC01055136">
    <property type="protein sequence ID" value="SVB73669.1"/>
    <property type="molecule type" value="Genomic_DNA"/>
</dbReference>
<sequence>MEFPESEIAEIKKFMDSLNSQTNCAVVVEGKRDAAALVKLGYSGKILEFHRFNGMIKFADSAAKYSRLILLLDGDRKGKYLTKKIIELLEHRTKIDLLFKKKLVSITKGKIRFIEQLVCYESYFV</sequence>
<dbReference type="PROSITE" id="PS50880">
    <property type="entry name" value="TOPRIM"/>
    <property type="match status" value="1"/>
</dbReference>
<feature type="domain" description="Toprim" evidence="1">
    <location>
        <begin position="23"/>
        <end position="114"/>
    </location>
</feature>
<organism evidence="2">
    <name type="scientific">marine metagenome</name>
    <dbReference type="NCBI Taxonomy" id="408172"/>
    <lineage>
        <taxon>unclassified sequences</taxon>
        <taxon>metagenomes</taxon>
        <taxon>ecological metagenomes</taxon>
    </lineage>
</organism>
<dbReference type="SMART" id="SM00493">
    <property type="entry name" value="TOPRIM"/>
    <property type="match status" value="1"/>
</dbReference>